<name>A0AAV1C8L1_OLDCO</name>
<dbReference type="AlphaFoldDB" id="A0AAV1C8L1"/>
<evidence type="ECO:0000313" key="3">
    <source>
        <dbReference type="Proteomes" id="UP001161247"/>
    </source>
</evidence>
<protein>
    <submittedName>
        <fullName evidence="2">OLC1v1026853C1</fullName>
    </submittedName>
</protein>
<gene>
    <name evidence="2" type="ORF">OLC1_LOCUS3591</name>
</gene>
<sequence>MNNISTPPRPHEIKPQLNDLVVSATAIATTSDQSPTSSNSNSNGNNGNGSTKNNKKGKGKGGPDNNKFRPPGFGLTFYSAPSSSSTAPQFSAVVPPGSLQYIPYGFYHNVVQQFPTTDSNSLLLQQCHQQQVGVHQEEDYGVKNENVGFGIGPTFTPNTAASTPYGTSTSSTVGNLSYHQHQEEGFELEQQSQQHQNNSLYDEGNNNNFGNSVDLVGSAGSSLSLCVAPAHVGISAPSSTVFSESTDPTVSVAPGSPGLMWPSLTSEYDYPSTSIWDYGDPFDF</sequence>
<evidence type="ECO:0000313" key="2">
    <source>
        <dbReference type="EMBL" id="CAI9091747.1"/>
    </source>
</evidence>
<proteinExistence type="predicted"/>
<dbReference type="Proteomes" id="UP001161247">
    <property type="component" value="Chromosome 1"/>
</dbReference>
<keyword evidence="3" id="KW-1185">Reference proteome</keyword>
<accession>A0AAV1C8L1</accession>
<feature type="compositionally biased region" description="Low complexity" evidence="1">
    <location>
        <begin position="34"/>
        <end position="52"/>
    </location>
</feature>
<reference evidence="2" key="1">
    <citation type="submission" date="2023-03" db="EMBL/GenBank/DDBJ databases">
        <authorList>
            <person name="Julca I."/>
        </authorList>
    </citation>
    <scope>NUCLEOTIDE SEQUENCE</scope>
</reference>
<feature type="region of interest" description="Disordered" evidence="1">
    <location>
        <begin position="1"/>
        <end position="75"/>
    </location>
</feature>
<evidence type="ECO:0000256" key="1">
    <source>
        <dbReference type="SAM" id="MobiDB-lite"/>
    </source>
</evidence>
<organism evidence="2 3">
    <name type="scientific">Oldenlandia corymbosa var. corymbosa</name>
    <dbReference type="NCBI Taxonomy" id="529605"/>
    <lineage>
        <taxon>Eukaryota</taxon>
        <taxon>Viridiplantae</taxon>
        <taxon>Streptophyta</taxon>
        <taxon>Embryophyta</taxon>
        <taxon>Tracheophyta</taxon>
        <taxon>Spermatophyta</taxon>
        <taxon>Magnoliopsida</taxon>
        <taxon>eudicotyledons</taxon>
        <taxon>Gunneridae</taxon>
        <taxon>Pentapetalae</taxon>
        <taxon>asterids</taxon>
        <taxon>lamiids</taxon>
        <taxon>Gentianales</taxon>
        <taxon>Rubiaceae</taxon>
        <taxon>Rubioideae</taxon>
        <taxon>Spermacoceae</taxon>
        <taxon>Hedyotis-Oldenlandia complex</taxon>
        <taxon>Oldenlandia</taxon>
    </lineage>
</organism>
<dbReference type="EMBL" id="OX459118">
    <property type="protein sequence ID" value="CAI9091747.1"/>
    <property type="molecule type" value="Genomic_DNA"/>
</dbReference>